<dbReference type="PANTHER" id="PTHR46517">
    <property type="entry name" value="FRUCTOSE-2,6-BISPHOSPHATASE TIGAR"/>
    <property type="match status" value="1"/>
</dbReference>
<dbReference type="GO" id="GO:0004331">
    <property type="term" value="F:fructose-2,6-bisphosphate 2-phosphatase activity"/>
    <property type="evidence" value="ECO:0007669"/>
    <property type="project" value="TreeGrafter"/>
</dbReference>
<evidence type="ECO:0000256" key="2">
    <source>
        <dbReference type="PIRSR" id="PIRSR613078-1"/>
    </source>
</evidence>
<gene>
    <name evidence="4" type="ORF">PHYBLDRAFT_182693</name>
</gene>
<dbReference type="InterPro" id="IPR029033">
    <property type="entry name" value="His_PPase_superfam"/>
</dbReference>
<dbReference type="GO" id="GO:0005829">
    <property type="term" value="C:cytosol"/>
    <property type="evidence" value="ECO:0007669"/>
    <property type="project" value="TreeGrafter"/>
</dbReference>
<evidence type="ECO:0008006" key="6">
    <source>
        <dbReference type="Google" id="ProtNLM"/>
    </source>
</evidence>
<dbReference type="VEuPathDB" id="FungiDB:PHYBLDRAFT_182693"/>
<dbReference type="GO" id="GO:0045820">
    <property type="term" value="P:negative regulation of glycolytic process"/>
    <property type="evidence" value="ECO:0007669"/>
    <property type="project" value="TreeGrafter"/>
</dbReference>
<dbReference type="GeneID" id="28999567"/>
<dbReference type="GO" id="GO:0043456">
    <property type="term" value="P:regulation of pentose-phosphate shunt"/>
    <property type="evidence" value="ECO:0007669"/>
    <property type="project" value="TreeGrafter"/>
</dbReference>
<dbReference type="EMBL" id="KV440990">
    <property type="protein sequence ID" value="OAD69966.1"/>
    <property type="molecule type" value="Genomic_DNA"/>
</dbReference>
<evidence type="ECO:0000256" key="1">
    <source>
        <dbReference type="ARBA" id="ARBA00022801"/>
    </source>
</evidence>
<dbReference type="Proteomes" id="UP000077315">
    <property type="component" value="Unassembled WGS sequence"/>
</dbReference>
<feature type="binding site" evidence="3">
    <location>
        <begin position="9"/>
        <end position="16"/>
    </location>
    <ligand>
        <name>substrate</name>
    </ligand>
</feature>
<protein>
    <recommendedName>
        <fullName evidence="6">Phosphoglycerate mutase-like protein</fullName>
    </recommendedName>
</protein>
<dbReference type="InterPro" id="IPR051695">
    <property type="entry name" value="Phosphoglycerate_Mutase"/>
</dbReference>
<dbReference type="SMART" id="SM00855">
    <property type="entry name" value="PGAM"/>
    <property type="match status" value="1"/>
</dbReference>
<dbReference type="Gene3D" id="3.40.50.1240">
    <property type="entry name" value="Phosphoglycerate mutase-like"/>
    <property type="match status" value="1"/>
</dbReference>
<dbReference type="SUPFAM" id="SSF53254">
    <property type="entry name" value="Phosphoglycerate mutase-like"/>
    <property type="match status" value="1"/>
</dbReference>
<keyword evidence="1" id="KW-0378">Hydrolase</keyword>
<accession>A0A162PL96</accession>
<dbReference type="InterPro" id="IPR013078">
    <property type="entry name" value="His_Pase_superF_clade-1"/>
</dbReference>
<reference evidence="5" key="1">
    <citation type="submission" date="2015-06" db="EMBL/GenBank/DDBJ databases">
        <title>Expansion of signal transduction pathways in fungi by whole-genome duplication.</title>
        <authorList>
            <consortium name="DOE Joint Genome Institute"/>
            <person name="Corrochano L.M."/>
            <person name="Kuo A."/>
            <person name="Marcet-Houben M."/>
            <person name="Polaino S."/>
            <person name="Salamov A."/>
            <person name="Villalobos J.M."/>
            <person name="Alvarez M.I."/>
            <person name="Avalos J."/>
            <person name="Benito E.P."/>
            <person name="Benoit I."/>
            <person name="Burger G."/>
            <person name="Camino L.P."/>
            <person name="Canovas D."/>
            <person name="Cerda-Olmedo E."/>
            <person name="Cheng J.-F."/>
            <person name="Dominguez A."/>
            <person name="Elias M."/>
            <person name="Eslava A.P."/>
            <person name="Glaser F."/>
            <person name="Grimwood J."/>
            <person name="Gutierrez G."/>
            <person name="Heitman J."/>
            <person name="Henrissat B."/>
            <person name="Iturriaga E.A."/>
            <person name="Lang B.F."/>
            <person name="Lavin J.L."/>
            <person name="Lee S."/>
            <person name="Li W."/>
            <person name="Lindquist E."/>
            <person name="Lopez-Garcia S."/>
            <person name="Luque E.M."/>
            <person name="Marcos A.T."/>
            <person name="Martin J."/>
            <person name="McCluskey K."/>
            <person name="Medina H.R."/>
            <person name="Miralles-Duran A."/>
            <person name="Miyazaki A."/>
            <person name="Munoz-Torres E."/>
            <person name="Oguiza J.A."/>
            <person name="Ohm R."/>
            <person name="Olmedo M."/>
            <person name="Orejas M."/>
            <person name="Ortiz-Castellanos L."/>
            <person name="Pisabarro A.G."/>
            <person name="Rodriguez-Romero J."/>
            <person name="Ruiz-Herrera J."/>
            <person name="Ruiz-Vazquez R."/>
            <person name="Sanz C."/>
            <person name="Schackwitz W."/>
            <person name="Schmutz J."/>
            <person name="Shahriari M."/>
            <person name="Shelest E."/>
            <person name="Silva-Franco F."/>
            <person name="Soanes D."/>
            <person name="Syed K."/>
            <person name="Tagua V.G."/>
            <person name="Talbot N.J."/>
            <person name="Thon M."/>
            <person name="De vries R.P."/>
            <person name="Wiebenga A."/>
            <person name="Yadav J.S."/>
            <person name="Braun E.L."/>
            <person name="Baker S."/>
            <person name="Garre V."/>
            <person name="Horwitz B."/>
            <person name="Torres-Martinez S."/>
            <person name="Idnurm A."/>
            <person name="Herrera-Estrella A."/>
            <person name="Gabaldon T."/>
            <person name="Grigoriev I.V."/>
        </authorList>
    </citation>
    <scope>NUCLEOTIDE SEQUENCE [LARGE SCALE GENOMIC DNA]</scope>
    <source>
        <strain evidence="5">NRRL 1555(-)</strain>
    </source>
</reference>
<dbReference type="OrthoDB" id="354304at2759"/>
<dbReference type="FunCoup" id="A0A162PL96">
    <property type="interactions" value="378"/>
</dbReference>
<proteinExistence type="predicted"/>
<dbReference type="Pfam" id="PF00300">
    <property type="entry name" value="His_Phos_1"/>
    <property type="match status" value="1"/>
</dbReference>
<name>A0A162PL96_PHYB8</name>
<dbReference type="PANTHER" id="PTHR46517:SF1">
    <property type="entry name" value="FRUCTOSE-2,6-BISPHOSPHATASE TIGAR"/>
    <property type="match status" value="1"/>
</dbReference>
<dbReference type="AlphaFoldDB" id="A0A162PL96"/>
<feature type="binding site" evidence="3">
    <location>
        <position position="59"/>
    </location>
    <ligand>
        <name>substrate</name>
    </ligand>
</feature>
<evidence type="ECO:0000256" key="3">
    <source>
        <dbReference type="PIRSR" id="PIRSR613078-2"/>
    </source>
</evidence>
<dbReference type="STRING" id="763407.A0A162PL96"/>
<keyword evidence="5" id="KW-1185">Reference proteome</keyword>
<evidence type="ECO:0000313" key="4">
    <source>
        <dbReference type="EMBL" id="OAD69966.1"/>
    </source>
</evidence>
<dbReference type="InParanoid" id="A0A162PL96"/>
<dbReference type="CDD" id="cd07067">
    <property type="entry name" value="HP_PGM_like"/>
    <property type="match status" value="1"/>
</dbReference>
<feature type="active site" description="Proton donor/acceptor" evidence="2">
    <location>
        <position position="84"/>
    </location>
</feature>
<evidence type="ECO:0000313" key="5">
    <source>
        <dbReference type="Proteomes" id="UP000077315"/>
    </source>
</evidence>
<organism evidence="4 5">
    <name type="scientific">Phycomyces blakesleeanus (strain ATCC 8743b / DSM 1359 / FGSC 10004 / NBRC 33097 / NRRL 1555)</name>
    <dbReference type="NCBI Taxonomy" id="763407"/>
    <lineage>
        <taxon>Eukaryota</taxon>
        <taxon>Fungi</taxon>
        <taxon>Fungi incertae sedis</taxon>
        <taxon>Mucoromycota</taxon>
        <taxon>Mucoromycotina</taxon>
        <taxon>Mucoromycetes</taxon>
        <taxon>Mucorales</taxon>
        <taxon>Phycomycetaceae</taxon>
        <taxon>Phycomyces</taxon>
    </lineage>
</organism>
<dbReference type="RefSeq" id="XP_018288006.1">
    <property type="nucleotide sequence ID" value="XM_018438661.1"/>
</dbReference>
<sequence>MTLRITLVRHGNTDANVEKWLQGHTDTTLNTCGLSQADRVGERLSTEKIDKVYCSSLTRCHQTAAAITAHHPGLQTVYLDGLRERGFGKLEGQSIRAAFRGYNRSLQSSDNHVKAAGGETEAEFRQRICTTFQEITEEARAAKETNILVVTHGGPLRTLTHWWVNELGYISKDDTVVPAGNHGNTGVTCVVLHDNKDLGNVIEIHNSMSHIQEDTGPAPESV</sequence>
<feature type="active site" description="Tele-phosphohistidine intermediate" evidence="2">
    <location>
        <position position="10"/>
    </location>
</feature>